<dbReference type="Pfam" id="PF07859">
    <property type="entry name" value="Abhydrolase_3"/>
    <property type="match status" value="2"/>
</dbReference>
<dbReference type="EMBL" id="MU853346">
    <property type="protein sequence ID" value="KAK4111361.1"/>
    <property type="molecule type" value="Genomic_DNA"/>
</dbReference>
<feature type="region of interest" description="Disordered" evidence="2">
    <location>
        <begin position="645"/>
        <end position="754"/>
    </location>
</feature>
<dbReference type="SUPFAM" id="SSF53474">
    <property type="entry name" value="alpha/beta-Hydrolases"/>
    <property type="match status" value="1"/>
</dbReference>
<comment type="caution">
    <text evidence="4">The sequence shown here is derived from an EMBL/GenBank/DDBJ whole genome shotgun (WGS) entry which is preliminary data.</text>
</comment>
<evidence type="ECO:0000256" key="2">
    <source>
        <dbReference type="SAM" id="MobiDB-lite"/>
    </source>
</evidence>
<reference evidence="4" key="2">
    <citation type="submission" date="2023-05" db="EMBL/GenBank/DDBJ databases">
        <authorList>
            <consortium name="Lawrence Berkeley National Laboratory"/>
            <person name="Steindorff A."/>
            <person name="Hensen N."/>
            <person name="Bonometti L."/>
            <person name="Westerberg I."/>
            <person name="Brannstrom I.O."/>
            <person name="Guillou S."/>
            <person name="Cros-Aarteil S."/>
            <person name="Calhoun S."/>
            <person name="Haridas S."/>
            <person name="Kuo A."/>
            <person name="Mondo S."/>
            <person name="Pangilinan J."/>
            <person name="Riley R."/>
            <person name="Labutti K."/>
            <person name="Andreopoulos B."/>
            <person name="Lipzen A."/>
            <person name="Chen C."/>
            <person name="Yanf M."/>
            <person name="Daum C."/>
            <person name="Ng V."/>
            <person name="Clum A."/>
            <person name="Ohm R."/>
            <person name="Martin F."/>
            <person name="Silar P."/>
            <person name="Natvig D."/>
            <person name="Lalanne C."/>
            <person name="Gautier V."/>
            <person name="Ament-Velasquez S.L."/>
            <person name="Kruys A."/>
            <person name="Hutchinson M.I."/>
            <person name="Powell A.J."/>
            <person name="Barry K."/>
            <person name="Miller A.N."/>
            <person name="Grigoriev I.V."/>
            <person name="Debuchy R."/>
            <person name="Gladieux P."/>
            <person name="Thoren M.H."/>
            <person name="Johannesson H."/>
        </authorList>
    </citation>
    <scope>NUCLEOTIDE SEQUENCE</scope>
    <source>
        <strain evidence="4">CBS 508.74</strain>
    </source>
</reference>
<accession>A0AAN6TBN1</accession>
<dbReference type="Gene3D" id="3.40.50.1820">
    <property type="entry name" value="alpha/beta hydrolase"/>
    <property type="match status" value="1"/>
</dbReference>
<keyword evidence="5" id="KW-1185">Reference proteome</keyword>
<dbReference type="PANTHER" id="PTHR48081:SF19">
    <property type="entry name" value="AB HYDROLASE SUPERFAMILY PROTEIN C4A8.06C"/>
    <property type="match status" value="1"/>
</dbReference>
<protein>
    <submittedName>
        <fullName evidence="4">Alpha/beta-hydrolase</fullName>
    </submittedName>
</protein>
<name>A0AAN6TBN1_9PEZI</name>
<dbReference type="AlphaFoldDB" id="A0AAN6TBN1"/>
<organism evidence="4 5">
    <name type="scientific">Canariomyces notabilis</name>
    <dbReference type="NCBI Taxonomy" id="2074819"/>
    <lineage>
        <taxon>Eukaryota</taxon>
        <taxon>Fungi</taxon>
        <taxon>Dikarya</taxon>
        <taxon>Ascomycota</taxon>
        <taxon>Pezizomycotina</taxon>
        <taxon>Sordariomycetes</taxon>
        <taxon>Sordariomycetidae</taxon>
        <taxon>Sordariales</taxon>
        <taxon>Chaetomiaceae</taxon>
        <taxon>Canariomyces</taxon>
    </lineage>
</organism>
<feature type="compositionally biased region" description="Polar residues" evidence="2">
    <location>
        <begin position="683"/>
        <end position="694"/>
    </location>
</feature>
<evidence type="ECO:0000256" key="1">
    <source>
        <dbReference type="ARBA" id="ARBA00022801"/>
    </source>
</evidence>
<dbReference type="PANTHER" id="PTHR48081">
    <property type="entry name" value="AB HYDROLASE SUPERFAMILY PROTEIN C4A8.06C"/>
    <property type="match status" value="1"/>
</dbReference>
<feature type="region of interest" description="Disordered" evidence="2">
    <location>
        <begin position="793"/>
        <end position="849"/>
    </location>
</feature>
<dbReference type="InterPro" id="IPR029058">
    <property type="entry name" value="AB_hydrolase_fold"/>
</dbReference>
<reference evidence="4" key="1">
    <citation type="journal article" date="2023" name="Mol. Phylogenet. Evol.">
        <title>Genome-scale phylogeny and comparative genomics of the fungal order Sordariales.</title>
        <authorList>
            <person name="Hensen N."/>
            <person name="Bonometti L."/>
            <person name="Westerberg I."/>
            <person name="Brannstrom I.O."/>
            <person name="Guillou S."/>
            <person name="Cros-Aarteil S."/>
            <person name="Calhoun S."/>
            <person name="Haridas S."/>
            <person name="Kuo A."/>
            <person name="Mondo S."/>
            <person name="Pangilinan J."/>
            <person name="Riley R."/>
            <person name="LaButti K."/>
            <person name="Andreopoulos B."/>
            <person name="Lipzen A."/>
            <person name="Chen C."/>
            <person name="Yan M."/>
            <person name="Daum C."/>
            <person name="Ng V."/>
            <person name="Clum A."/>
            <person name="Steindorff A."/>
            <person name="Ohm R.A."/>
            <person name="Martin F."/>
            <person name="Silar P."/>
            <person name="Natvig D.O."/>
            <person name="Lalanne C."/>
            <person name="Gautier V."/>
            <person name="Ament-Velasquez S.L."/>
            <person name="Kruys A."/>
            <person name="Hutchinson M.I."/>
            <person name="Powell A.J."/>
            <person name="Barry K."/>
            <person name="Miller A.N."/>
            <person name="Grigoriev I.V."/>
            <person name="Debuchy R."/>
            <person name="Gladieux P."/>
            <person name="Hiltunen Thoren M."/>
            <person name="Johannesson H."/>
        </authorList>
    </citation>
    <scope>NUCLEOTIDE SEQUENCE</scope>
    <source>
        <strain evidence="4">CBS 508.74</strain>
    </source>
</reference>
<dbReference type="Proteomes" id="UP001302812">
    <property type="component" value="Unassembled WGS sequence"/>
</dbReference>
<dbReference type="GeneID" id="89936816"/>
<keyword evidence="1" id="KW-0378">Hydrolase</keyword>
<proteinExistence type="predicted"/>
<dbReference type="GO" id="GO:0016787">
    <property type="term" value="F:hydrolase activity"/>
    <property type="evidence" value="ECO:0007669"/>
    <property type="project" value="UniProtKB-KW"/>
</dbReference>
<feature type="compositionally biased region" description="Basic and acidic residues" evidence="2">
    <location>
        <begin position="488"/>
        <end position="501"/>
    </location>
</feature>
<dbReference type="InterPro" id="IPR050300">
    <property type="entry name" value="GDXG_lipolytic_enzyme"/>
</dbReference>
<feature type="compositionally biased region" description="Basic and acidic residues" evidence="2">
    <location>
        <begin position="673"/>
        <end position="682"/>
    </location>
</feature>
<feature type="domain" description="Alpha/beta hydrolase fold-3" evidence="3">
    <location>
        <begin position="145"/>
        <end position="257"/>
    </location>
</feature>
<sequence>MNTATVGLAVTPTVVSTLFAHYFKRKPLAHKPTAHLSYDEGLHLIRSFLAYSSRHTVEELQAFTSQWVPHPQWVRVDHVEVPEKDLLHAADLLIEQLGPEGIRQVGGKQWWQWRVPKSPLKAEWIEMKSDYQERKKNAEPGNRVMLYVHGGAYYFGSVDEHRYQIQRYARKLKARALAPKYRLAPQFPFPCGLQDCLATYLYLISSQDPNTIILAGDSAGAGMILSMMVILRDRGVPLPAGAVLISPWVDLTHSFPSVAGDCPLDYIPPSGFHHKPSMAWPPPDEAELEELKKAALQQKEKIEGQVGGPDKSSGIPTVKDVAEKTHRLMFDIDGERVEVKEQIQMYTTNELLAHPLVSPIMQPTLGGLPPLLIMVGGGEMLRDEQIYLAHKCADPAKYLPPDALMDEQARGLVDRYKPTDVQLQVWEDLCHVAPTLSFTRPAKYMYRSVSQFSAWALARAQKTEIDILHDDAISVISTSSSSSESEEVEKNGKENTSDKAQKVRRRIETSIGRAGYPLPPFENHMIRQRVTRHGDIFPLEPPEELPGCSMPRDLVGVVKVGTVRKWLEHKRRWDARYKQTKARIHMKRLRDMAVGYEVFGEGELPPPSALAGRRRLGTKEFEKAKARSMGLSLWALWGSKHDQMTVKREHQAEKTPEVTAATPGQGQGARAFSDLEKQEQSARQENLPPSTTDRATGRAWRTMVRDEHQTDGGDAAGGKADLRPAGPVGDDGGDTGKLASPETNAKQLLSPDDAMVTGVTGKRVMLGGLASPFSLRKEPETASMITLATPMDQRSIRPSTVDSSSASAVLLANEDSENPGTIESAEHDRSRDGDDASQGTAATPFLTPFSLVERPGMERFITAEEVPRASP</sequence>
<feature type="domain" description="Alpha/beta hydrolase fold-3" evidence="3">
    <location>
        <begin position="339"/>
        <end position="393"/>
    </location>
</feature>
<gene>
    <name evidence="4" type="ORF">N656DRAFT_733975</name>
</gene>
<feature type="region of interest" description="Disordered" evidence="2">
    <location>
        <begin position="478"/>
        <end position="503"/>
    </location>
</feature>
<evidence type="ECO:0000313" key="5">
    <source>
        <dbReference type="Proteomes" id="UP001302812"/>
    </source>
</evidence>
<feature type="compositionally biased region" description="Basic and acidic residues" evidence="2">
    <location>
        <begin position="645"/>
        <end position="656"/>
    </location>
</feature>
<evidence type="ECO:0000259" key="3">
    <source>
        <dbReference type="Pfam" id="PF07859"/>
    </source>
</evidence>
<evidence type="ECO:0000313" key="4">
    <source>
        <dbReference type="EMBL" id="KAK4111361.1"/>
    </source>
</evidence>
<dbReference type="RefSeq" id="XP_064668931.1">
    <property type="nucleotide sequence ID" value="XM_064812691.1"/>
</dbReference>
<dbReference type="InterPro" id="IPR013094">
    <property type="entry name" value="AB_hydrolase_3"/>
</dbReference>
<feature type="compositionally biased region" description="Basic and acidic residues" evidence="2">
    <location>
        <begin position="824"/>
        <end position="834"/>
    </location>
</feature>